<dbReference type="Gene3D" id="2.150.10.10">
    <property type="entry name" value="Serralysin-like metalloprotease, C-terminal"/>
    <property type="match status" value="5"/>
</dbReference>
<keyword evidence="6" id="KW-1185">Reference proteome</keyword>
<dbReference type="PRINTS" id="PR00313">
    <property type="entry name" value="CABNDNGRPT"/>
</dbReference>
<accession>A0A2T5IY70</accession>
<evidence type="ECO:0000256" key="3">
    <source>
        <dbReference type="ARBA" id="ARBA00022837"/>
    </source>
</evidence>
<evidence type="ECO:0000256" key="1">
    <source>
        <dbReference type="ARBA" id="ARBA00004613"/>
    </source>
</evidence>
<feature type="domain" description="Haemolysin-type calcium binding-related" evidence="4">
    <location>
        <begin position="1252"/>
        <end position="1285"/>
    </location>
</feature>
<comment type="subcellular location">
    <subcellularLocation>
        <location evidence="1">Secreted</location>
    </subcellularLocation>
</comment>
<dbReference type="SUPFAM" id="SSF51120">
    <property type="entry name" value="beta-Roll"/>
    <property type="match status" value="5"/>
</dbReference>
<reference evidence="5 6" key="1">
    <citation type="submission" date="2018-04" db="EMBL/GenBank/DDBJ databases">
        <title>Genomic Encyclopedia of Archaeal and Bacterial Type Strains, Phase II (KMG-II): from individual species to whole genera.</title>
        <authorList>
            <person name="Goeker M."/>
        </authorList>
    </citation>
    <scope>NUCLEOTIDE SEQUENCE [LARGE SCALE GENOMIC DNA]</scope>
    <source>
        <strain evidence="5 6">DSM 5822</strain>
    </source>
</reference>
<dbReference type="EMBL" id="QAON01000010">
    <property type="protein sequence ID" value="PTQ88897.1"/>
    <property type="molecule type" value="Genomic_DNA"/>
</dbReference>
<dbReference type="InterPro" id="IPR011659">
    <property type="entry name" value="WD40"/>
</dbReference>
<protein>
    <submittedName>
        <fullName evidence="5">Hemolysin type calcium-binding protein</fullName>
    </submittedName>
</protein>
<evidence type="ECO:0000313" key="6">
    <source>
        <dbReference type="Proteomes" id="UP000244223"/>
    </source>
</evidence>
<dbReference type="OrthoDB" id="1813813at2"/>
<dbReference type="PROSITE" id="PS00330">
    <property type="entry name" value="HEMOLYSIN_CALCIUM"/>
    <property type="match status" value="1"/>
</dbReference>
<dbReference type="PANTHER" id="PTHR38340:SF1">
    <property type="entry name" value="S-LAYER PROTEIN"/>
    <property type="match status" value="1"/>
</dbReference>
<dbReference type="Pfam" id="PF07676">
    <property type="entry name" value="PD40"/>
    <property type="match status" value="2"/>
</dbReference>
<dbReference type="InterPro" id="IPR001343">
    <property type="entry name" value="Hemolysn_Ca-bd"/>
</dbReference>
<keyword evidence="2" id="KW-0964">Secreted</keyword>
<dbReference type="InterPro" id="IPR011042">
    <property type="entry name" value="6-blade_b-propeller_TolB-like"/>
</dbReference>
<dbReference type="Proteomes" id="UP000244223">
    <property type="component" value="Unassembled WGS sequence"/>
</dbReference>
<gene>
    <name evidence="5" type="ORF">C8N29_11046</name>
</gene>
<dbReference type="InterPro" id="IPR015943">
    <property type="entry name" value="WD40/YVTN_repeat-like_dom_sf"/>
</dbReference>
<dbReference type="PANTHER" id="PTHR38340">
    <property type="entry name" value="S-LAYER PROTEIN"/>
    <property type="match status" value="1"/>
</dbReference>
<evidence type="ECO:0000313" key="5">
    <source>
        <dbReference type="EMBL" id="PTQ88897.1"/>
    </source>
</evidence>
<dbReference type="RefSeq" id="WP_107866057.1">
    <property type="nucleotide sequence ID" value="NZ_QAON01000010.1"/>
</dbReference>
<dbReference type="InterPro" id="IPR018511">
    <property type="entry name" value="Hemolysin-typ_Ca-bd_CS"/>
</dbReference>
<dbReference type="InterPro" id="IPR011049">
    <property type="entry name" value="Serralysin-like_metalloprot_C"/>
</dbReference>
<dbReference type="GO" id="GO:0005576">
    <property type="term" value="C:extracellular region"/>
    <property type="evidence" value="ECO:0007669"/>
    <property type="project" value="UniProtKB-SubCell"/>
</dbReference>
<dbReference type="InterPro" id="IPR010566">
    <property type="entry name" value="Haemolys_ca-bd"/>
</dbReference>
<dbReference type="Gene3D" id="2.130.10.10">
    <property type="entry name" value="YVTN repeat-like/Quinoprotein amine dehydrogenase"/>
    <property type="match status" value="1"/>
</dbReference>
<dbReference type="Pfam" id="PF00353">
    <property type="entry name" value="HemolysinCabind"/>
    <property type="match status" value="6"/>
</dbReference>
<organism evidence="5 6">
    <name type="scientific">Agitococcus lubricus</name>
    <dbReference type="NCBI Taxonomy" id="1077255"/>
    <lineage>
        <taxon>Bacteria</taxon>
        <taxon>Pseudomonadati</taxon>
        <taxon>Pseudomonadota</taxon>
        <taxon>Gammaproteobacteria</taxon>
        <taxon>Moraxellales</taxon>
        <taxon>Moraxellaceae</taxon>
        <taxon>Agitococcus</taxon>
    </lineage>
</organism>
<dbReference type="Pfam" id="PF06594">
    <property type="entry name" value="HCBP_related"/>
    <property type="match status" value="1"/>
</dbReference>
<sequence length="1331" mass="137771">MTTLYGTSLDDVLIGSHDADTLYGLNGDDSLDGGLGIDTMSGGLGNDTYYVDQSTDSIIESSNQGLDKVFATVSYTLSANLESLTLTGSSSINGTGNILNNIIMGNTGNNILNGGAGADTLRGGAGNDTYVVDNVGDVVDERKSATNSTTAVTENGSVGGGSWGGQFTLDGQKVLFVSNEFQQAGQPNGSTNLMLKDLNGGYTLVNTSASGNPILGSFGKGQFSSDGIKVYFAIKNVAGYSTGLYAKNLSTGALDYVMPWSDASQEFFVSANGNEVLFRSDSSAIAGDSITNGGIFIRNLSTSTVSRVTTDDYHPILTTLMLASGSAIFSPVSTNKVLYTQKYLDSYYVYTHTKLVLKDLTNNTEMVITPMGENYTDISVQGASFSADGTKILFSSAPNEIDNSGVSQIYLKDLNSGVVTCVSAGESGTANASCVNAVLSPDGTKVAFISSATNLVANDTNGKRDVFVKDLQTGKITLMSTDSLGNLANDDSYTVAFSADNKRLVFTSEANNLSANDHTANGFDVFIKDLDVDAGGIDTVQSSVSYTLGDYLENLTLTGSSSINGTGNILNNIITGNTGNNILNGGAGADTLRGGAGNDTYVVDNVGDVVDERKSATNSTTAVTENGSVGGGSWGGQFTLDGQKVLFVSNEFQQAGQPNGSTNLMLKDLNGGYTLVNTSASGNPILGSFGKGQFSSDGIKVYFAIKNVAGYSTGLYAKNLSTGALDYVMPWSDASQEFFVSANGNEVLFRSDSSAIAGDSITNGGIFIRNLSTSTVSRVTTDDYHPILTTLMLASGSAIFSPVSTNKVLYTQKYLDSYYVYTHTKLVLKDLTNNTEMVITPMGENYTDISVQGASFSADGTKILFSSAPNEIDNSGVSQIYLKDLNSGVVTCVSAGESGTANASCVNAVLSPDGTKVAFISSATNLVANDTNGKRDVFVKDLQTGKITLMSTDSLGNLANDDSYTVAFSADNKRLVFTSEANNLSANDHTANGFDVFIKDLDVDAGGIDTVQSSVSYTLGDYLENLTLTGSSSINGTGNILNNIITGNTGNNILNGGAGADTVSFSSATASVVVDLGAGTASGDGTDTLINFENITGSFFADSIIGNSLANILSGSTGNDSLYGMGANDVLAGGLGDDVLDGGTGTDTVSYAAATGAVTVNLATGVSSGADGVDTISNIESITASIYNDTLNGNSSNNVLTGGKGSDTYNASRGGAVDTIVENDATAGNTDILLFATSVAHDQLWFKHVGNNLEISIIGTSDKVVFHNWYLGSSYHTEQIKTIDGNKTLLSSNVEALVTAMAGMTPPPAGQTSLTTAQHSQLDGVIAANWS</sequence>
<evidence type="ECO:0000256" key="2">
    <source>
        <dbReference type="ARBA" id="ARBA00022525"/>
    </source>
</evidence>
<proteinExistence type="predicted"/>
<dbReference type="SUPFAM" id="SSF82171">
    <property type="entry name" value="DPP6 N-terminal domain-like"/>
    <property type="match status" value="2"/>
</dbReference>
<dbReference type="GO" id="GO:0005509">
    <property type="term" value="F:calcium ion binding"/>
    <property type="evidence" value="ECO:0007669"/>
    <property type="project" value="InterPro"/>
</dbReference>
<dbReference type="InterPro" id="IPR011044">
    <property type="entry name" value="Quino_amine_DH_bsu"/>
</dbReference>
<comment type="caution">
    <text evidence="5">The sequence shown here is derived from an EMBL/GenBank/DDBJ whole genome shotgun (WGS) entry which is preliminary data.</text>
</comment>
<keyword evidence="3" id="KW-0106">Calcium</keyword>
<dbReference type="SUPFAM" id="SSF50969">
    <property type="entry name" value="YVTN repeat-like/Quinoprotein amine dehydrogenase"/>
    <property type="match status" value="1"/>
</dbReference>
<dbReference type="InterPro" id="IPR050557">
    <property type="entry name" value="RTX_toxin/Mannuronan_C5-epim"/>
</dbReference>
<evidence type="ECO:0000259" key="4">
    <source>
        <dbReference type="Pfam" id="PF06594"/>
    </source>
</evidence>
<name>A0A2T5IY70_9GAMM</name>
<dbReference type="Gene3D" id="2.120.10.30">
    <property type="entry name" value="TolB, C-terminal domain"/>
    <property type="match status" value="2"/>
</dbReference>